<accession>A0A821Z4N0</accession>
<dbReference type="EMBL" id="CAJOBR010027342">
    <property type="protein sequence ID" value="CAF4975824.1"/>
    <property type="molecule type" value="Genomic_DNA"/>
</dbReference>
<feature type="region of interest" description="Disordered" evidence="1">
    <location>
        <begin position="1"/>
        <end position="39"/>
    </location>
</feature>
<reference evidence="2" key="1">
    <citation type="submission" date="2021-02" db="EMBL/GenBank/DDBJ databases">
        <authorList>
            <person name="Nowell W R."/>
        </authorList>
    </citation>
    <scope>NUCLEOTIDE SEQUENCE</scope>
</reference>
<proteinExistence type="predicted"/>
<evidence type="ECO:0000313" key="3">
    <source>
        <dbReference type="Proteomes" id="UP000663848"/>
    </source>
</evidence>
<dbReference type="AlphaFoldDB" id="A0A821Z4N0"/>
<protein>
    <submittedName>
        <fullName evidence="2">Uncharacterized protein</fullName>
    </submittedName>
</protein>
<gene>
    <name evidence="2" type="ORF">QYT958_LOCUS35666</name>
</gene>
<comment type="caution">
    <text evidence="2">The sequence shown here is derived from an EMBL/GenBank/DDBJ whole genome shotgun (WGS) entry which is preliminary data.</text>
</comment>
<dbReference type="Proteomes" id="UP000663848">
    <property type="component" value="Unassembled WGS sequence"/>
</dbReference>
<organism evidence="2 3">
    <name type="scientific">Rotaria socialis</name>
    <dbReference type="NCBI Taxonomy" id="392032"/>
    <lineage>
        <taxon>Eukaryota</taxon>
        <taxon>Metazoa</taxon>
        <taxon>Spiralia</taxon>
        <taxon>Gnathifera</taxon>
        <taxon>Rotifera</taxon>
        <taxon>Eurotatoria</taxon>
        <taxon>Bdelloidea</taxon>
        <taxon>Philodinida</taxon>
        <taxon>Philodinidae</taxon>
        <taxon>Rotaria</taxon>
    </lineage>
</organism>
<evidence type="ECO:0000313" key="2">
    <source>
        <dbReference type="EMBL" id="CAF4975824.1"/>
    </source>
</evidence>
<feature type="compositionally biased region" description="Low complexity" evidence="1">
    <location>
        <begin position="7"/>
        <end position="32"/>
    </location>
</feature>
<feature type="non-terminal residue" evidence="2">
    <location>
        <position position="1"/>
    </location>
</feature>
<evidence type="ECO:0000256" key="1">
    <source>
        <dbReference type="SAM" id="MobiDB-lite"/>
    </source>
</evidence>
<sequence length="88" mass="10385">DNRNGASYSSTNNRNNYYHAQQQQQQRTHNNNGSNSTWHLQHNLNWDGIPTKIKRAIETSLEHLDEHKFTINDTNIDVIDDYCWDLSK</sequence>
<name>A0A821Z4N0_9BILA</name>